<gene>
    <name evidence="2" type="ORF">TGRUB_255160</name>
</gene>
<feature type="non-terminal residue" evidence="2">
    <location>
        <position position="456"/>
    </location>
</feature>
<feature type="compositionally biased region" description="Polar residues" evidence="1">
    <location>
        <begin position="99"/>
        <end position="113"/>
    </location>
</feature>
<dbReference type="VEuPathDB" id="ToxoDB:TGRUB_255160"/>
<dbReference type="EMBL" id="AFYV02002810">
    <property type="protein sequence ID" value="KFG57544.1"/>
    <property type="molecule type" value="Genomic_DNA"/>
</dbReference>
<feature type="region of interest" description="Disordered" evidence="1">
    <location>
        <begin position="87"/>
        <end position="151"/>
    </location>
</feature>
<name>A0A086LLM6_TOXGO</name>
<feature type="region of interest" description="Disordered" evidence="1">
    <location>
        <begin position="404"/>
        <end position="456"/>
    </location>
</feature>
<evidence type="ECO:0000313" key="2">
    <source>
        <dbReference type="EMBL" id="KFG57544.1"/>
    </source>
</evidence>
<organism evidence="2 3">
    <name type="scientific">Toxoplasma gondii RUB</name>
    <dbReference type="NCBI Taxonomy" id="935652"/>
    <lineage>
        <taxon>Eukaryota</taxon>
        <taxon>Sar</taxon>
        <taxon>Alveolata</taxon>
        <taxon>Apicomplexa</taxon>
        <taxon>Conoidasida</taxon>
        <taxon>Coccidia</taxon>
        <taxon>Eucoccidiorida</taxon>
        <taxon>Eimeriorina</taxon>
        <taxon>Sarcocystidae</taxon>
        <taxon>Toxoplasma</taxon>
    </lineage>
</organism>
<sequence>MPLQLEDPMEGPRSKRVSAKKFASSHAVQKDGSGPLPSTRGRSRPASSRSREAPSDGESFLSRRSLRKGVISTAIRSISKVALPSAAATLKAARRTPSLHGSTGSSIRDSALQTKDLKSHRSPKLRPTTSGGGPTSKSSNRQDSGNDATAPVMLRGPLMRLVAESALPAFTGASAVGGQPHMVDKVNQGKPAGRKEDRPTDQRTSVSNCSARAEDEPPAKGRIFSVSSVGKDRGLSSTLSATSQSRRISEVSHETGDATKFNVGGASGTAVVREEQKTVQKGVPRREIGVASSSESSTLVGSSGSAGFQTVNLLAELDFKHVTPHQVLSRDITFKKPLHSRMRVNVESTLMLKAGKAGEANAVAKDKRVVQFSKSFDFTGNGCASVATTSAKSRRSQASIFVLRDPTEQSTSMPRHRPRPSKAAVVLSGQQQLGTCSTDKVLSKPDTDVPRSDHHI</sequence>
<feature type="region of interest" description="Disordered" evidence="1">
    <location>
        <begin position="172"/>
        <end position="267"/>
    </location>
</feature>
<feature type="region of interest" description="Disordered" evidence="1">
    <location>
        <begin position="1"/>
        <end position="66"/>
    </location>
</feature>
<dbReference type="Proteomes" id="UP000028834">
    <property type="component" value="Unassembled WGS sequence"/>
</dbReference>
<evidence type="ECO:0000256" key="1">
    <source>
        <dbReference type="SAM" id="MobiDB-lite"/>
    </source>
</evidence>
<reference evidence="2 3" key="1">
    <citation type="submission" date="2014-05" db="EMBL/GenBank/DDBJ databases">
        <authorList>
            <person name="Sibley D."/>
            <person name="Venepally P."/>
            <person name="Karamycheva S."/>
            <person name="Hadjithomas M."/>
            <person name="Khan A."/>
            <person name="Brunk B."/>
            <person name="Roos D."/>
            <person name="Caler E."/>
            <person name="Lorenzi H."/>
        </authorList>
    </citation>
    <scope>NUCLEOTIDE SEQUENCE [LARGE SCALE GENOMIC DNA]</scope>
    <source>
        <strain evidence="2 3">RUB</strain>
    </source>
</reference>
<comment type="caution">
    <text evidence="2">The sequence shown here is derived from an EMBL/GenBank/DDBJ whole genome shotgun (WGS) entry which is preliminary data.</text>
</comment>
<feature type="compositionally biased region" description="Low complexity" evidence="1">
    <location>
        <begin position="37"/>
        <end position="48"/>
    </location>
</feature>
<evidence type="ECO:0000313" key="3">
    <source>
        <dbReference type="Proteomes" id="UP000028834"/>
    </source>
</evidence>
<proteinExistence type="predicted"/>
<accession>A0A086LLM6</accession>
<dbReference type="AlphaFoldDB" id="A0A086LLM6"/>
<protein>
    <submittedName>
        <fullName evidence="2">Uncharacterized protein</fullName>
    </submittedName>
</protein>
<dbReference type="OrthoDB" id="10687377at2759"/>
<feature type="compositionally biased region" description="Basic and acidic residues" evidence="1">
    <location>
        <begin position="247"/>
        <end position="257"/>
    </location>
</feature>
<feature type="compositionally biased region" description="Basic and acidic residues" evidence="1">
    <location>
        <begin position="441"/>
        <end position="456"/>
    </location>
</feature>
<feature type="compositionally biased region" description="Polar residues" evidence="1">
    <location>
        <begin position="235"/>
        <end position="246"/>
    </location>
</feature>
<feature type="compositionally biased region" description="Polar residues" evidence="1">
    <location>
        <begin position="428"/>
        <end position="440"/>
    </location>
</feature>